<feature type="domain" description="Pseudouridine synthase I TruA alpha/beta" evidence="7">
    <location>
        <begin position="174"/>
        <end position="291"/>
    </location>
</feature>
<comment type="catalytic activity">
    <reaction evidence="4 5">
        <text>uridine(38/39/40) in tRNA = pseudouridine(38/39/40) in tRNA</text>
        <dbReference type="Rhea" id="RHEA:22376"/>
        <dbReference type="Rhea" id="RHEA-COMP:10085"/>
        <dbReference type="Rhea" id="RHEA-COMP:10087"/>
        <dbReference type="ChEBI" id="CHEBI:65314"/>
        <dbReference type="ChEBI" id="CHEBI:65315"/>
        <dbReference type="EC" id="5.4.99.12"/>
    </reaction>
</comment>
<dbReference type="Gene3D" id="3.30.70.660">
    <property type="entry name" value="Pseudouridine synthase I, catalytic domain, C-terminal subdomain"/>
    <property type="match status" value="1"/>
</dbReference>
<feature type="compositionally biased region" description="Basic and acidic residues" evidence="6">
    <location>
        <begin position="19"/>
        <end position="29"/>
    </location>
</feature>
<keyword evidence="2 4" id="KW-0819">tRNA processing</keyword>
<dbReference type="AlphaFoldDB" id="A0A2U8FSR1"/>
<dbReference type="EMBL" id="CP029210">
    <property type="protein sequence ID" value="AWI54095.1"/>
    <property type="molecule type" value="Genomic_DNA"/>
</dbReference>
<keyword evidence="3 4" id="KW-0413">Isomerase</keyword>
<protein>
    <recommendedName>
        <fullName evidence="4">tRNA pseudouridine synthase A</fullName>
        <ecNumber evidence="4">5.4.99.12</ecNumber>
    </recommendedName>
    <alternativeName>
        <fullName evidence="4">tRNA pseudouridine(38-40) synthase</fullName>
    </alternativeName>
    <alternativeName>
        <fullName evidence="4">tRNA pseudouridylate synthase I</fullName>
    </alternativeName>
    <alternativeName>
        <fullName evidence="4">tRNA-uridine isomerase I</fullName>
    </alternativeName>
</protein>
<evidence type="ECO:0000313" key="9">
    <source>
        <dbReference type="Proteomes" id="UP000244892"/>
    </source>
</evidence>
<keyword evidence="9" id="KW-1185">Reference proteome</keyword>
<dbReference type="EC" id="5.4.99.12" evidence="4"/>
<evidence type="ECO:0000256" key="2">
    <source>
        <dbReference type="ARBA" id="ARBA00022694"/>
    </source>
</evidence>
<evidence type="ECO:0000256" key="3">
    <source>
        <dbReference type="ARBA" id="ARBA00023235"/>
    </source>
</evidence>
<dbReference type="CDD" id="cd02570">
    <property type="entry name" value="PseudoU_synth_EcTruA"/>
    <property type="match status" value="1"/>
</dbReference>
<dbReference type="GO" id="GO:0031119">
    <property type="term" value="P:tRNA pseudouridine synthesis"/>
    <property type="evidence" value="ECO:0007669"/>
    <property type="project" value="UniProtKB-UniRule"/>
</dbReference>
<evidence type="ECO:0000313" key="8">
    <source>
        <dbReference type="EMBL" id="AWI54095.1"/>
    </source>
</evidence>
<dbReference type="InterPro" id="IPR020103">
    <property type="entry name" value="PsdUridine_synth_cat_dom_sf"/>
</dbReference>
<dbReference type="InterPro" id="IPR001406">
    <property type="entry name" value="PsdUridine_synth_TruA"/>
</dbReference>
<dbReference type="InterPro" id="IPR020095">
    <property type="entry name" value="PsdUridine_synth_TruA_C"/>
</dbReference>
<dbReference type="PANTHER" id="PTHR11142:SF0">
    <property type="entry name" value="TRNA PSEUDOURIDINE SYNTHASE-LIKE 1"/>
    <property type="match status" value="1"/>
</dbReference>
<evidence type="ECO:0000256" key="6">
    <source>
        <dbReference type="SAM" id="MobiDB-lite"/>
    </source>
</evidence>
<name>A0A2U8FSR1_9BURK</name>
<accession>A0A2U8FSR1</accession>
<gene>
    <name evidence="4" type="primary">truA</name>
    <name evidence="8" type="ORF">DEH84_12210</name>
</gene>
<feature type="active site" description="Nucleophile" evidence="4">
    <location>
        <position position="83"/>
    </location>
</feature>
<dbReference type="RefSeq" id="WP_109037091.1">
    <property type="nucleotide sequence ID" value="NZ_CP029210.1"/>
</dbReference>
<feature type="region of interest" description="Disordered" evidence="6">
    <location>
        <begin position="1"/>
        <end position="29"/>
    </location>
</feature>
<dbReference type="Proteomes" id="UP000244892">
    <property type="component" value="Chromosome"/>
</dbReference>
<dbReference type="OrthoDB" id="9811823at2"/>
<comment type="caution">
    <text evidence="4">Lacks conserved residue(s) required for the propagation of feature annotation.</text>
</comment>
<evidence type="ECO:0000256" key="1">
    <source>
        <dbReference type="ARBA" id="ARBA00009375"/>
    </source>
</evidence>
<sequence length="317" mass="34837">MRHEEPARVPGRVTPVADPDARDASRSDARATRRVALGVSYRGGAYTGWQSQPYGGTVQDALEHALSEFAVHPVKTVCAGRTDTGVHGINQVVHLDTPLSRASFSWVRGTNTFLPPDIAVQWAAEVPDTFHARNSAIGRRYAYILLESPIKPAIEAGQVGWVFRPLNLQAMREAAALLIGEHDFSSFRSSQCQSPTPVKQLRDIRIAPCRPATPFVPPRDSDVPHRYWRFDFEGQAFLHHMIRNIMGCLIAVGTGTQSVSWVQRVLEARDRKVAAPTFSPDGLYFLGPQYDAAWGLPSQVPGLSWLPQPLPDDGSAG</sequence>
<feature type="domain" description="Pseudouridine synthase I TruA alpha/beta" evidence="7">
    <location>
        <begin position="40"/>
        <end position="133"/>
    </location>
</feature>
<comment type="subunit">
    <text evidence="4">Homodimer.</text>
</comment>
<dbReference type="InterPro" id="IPR020094">
    <property type="entry name" value="TruA/RsuA/RluB/E/F_N"/>
</dbReference>
<dbReference type="FunFam" id="3.30.70.580:FF:000001">
    <property type="entry name" value="tRNA pseudouridine synthase A"/>
    <property type="match status" value="1"/>
</dbReference>
<reference evidence="8 9" key="1">
    <citation type="submission" date="2018-05" db="EMBL/GenBank/DDBJ databases">
        <title>complete genome sequence of Aquabacterium olei NBRC 110486.</title>
        <authorList>
            <person name="Tang B."/>
            <person name="Chang J."/>
            <person name="Zhang L."/>
            <person name="Yang H."/>
        </authorList>
    </citation>
    <scope>NUCLEOTIDE SEQUENCE [LARGE SCALE GENOMIC DNA]</scope>
    <source>
        <strain evidence="8 9">NBRC 110486</strain>
    </source>
</reference>
<evidence type="ECO:0000256" key="5">
    <source>
        <dbReference type="RuleBase" id="RU003792"/>
    </source>
</evidence>
<dbReference type="Gene3D" id="3.30.70.580">
    <property type="entry name" value="Pseudouridine synthase I, catalytic domain, N-terminal subdomain"/>
    <property type="match status" value="1"/>
</dbReference>
<dbReference type="SUPFAM" id="SSF55120">
    <property type="entry name" value="Pseudouridine synthase"/>
    <property type="match status" value="1"/>
</dbReference>
<comment type="similarity">
    <text evidence="1 4 5">Belongs to the tRNA pseudouridine synthase TruA family.</text>
</comment>
<evidence type="ECO:0000256" key="4">
    <source>
        <dbReference type="HAMAP-Rule" id="MF_00171"/>
    </source>
</evidence>
<dbReference type="GO" id="GO:0003723">
    <property type="term" value="F:RNA binding"/>
    <property type="evidence" value="ECO:0007669"/>
    <property type="project" value="InterPro"/>
</dbReference>
<dbReference type="GO" id="GO:0160147">
    <property type="term" value="F:tRNA pseudouridine(38-40) synthase activity"/>
    <property type="evidence" value="ECO:0007669"/>
    <property type="project" value="UniProtKB-EC"/>
</dbReference>
<evidence type="ECO:0000259" key="7">
    <source>
        <dbReference type="Pfam" id="PF01416"/>
    </source>
</evidence>
<dbReference type="PANTHER" id="PTHR11142">
    <property type="entry name" value="PSEUDOURIDYLATE SYNTHASE"/>
    <property type="match status" value="1"/>
</dbReference>
<comment type="function">
    <text evidence="4">Formation of pseudouridine at positions 38, 39 and 40 in the anticodon stem and loop of transfer RNAs.</text>
</comment>
<feature type="binding site" evidence="4">
    <location>
        <position position="141"/>
    </location>
    <ligand>
        <name>substrate</name>
    </ligand>
</feature>
<dbReference type="NCBIfam" id="TIGR00071">
    <property type="entry name" value="hisT_truA"/>
    <property type="match status" value="1"/>
</dbReference>
<dbReference type="Pfam" id="PF01416">
    <property type="entry name" value="PseudoU_synth_1"/>
    <property type="match status" value="2"/>
</dbReference>
<organism evidence="8 9">
    <name type="scientific">Aquabacterium olei</name>
    <dbReference type="NCBI Taxonomy" id="1296669"/>
    <lineage>
        <taxon>Bacteria</taxon>
        <taxon>Pseudomonadati</taxon>
        <taxon>Pseudomonadota</taxon>
        <taxon>Betaproteobacteria</taxon>
        <taxon>Burkholderiales</taxon>
        <taxon>Aquabacterium</taxon>
    </lineage>
</organism>
<proteinExistence type="inferred from homology"/>
<dbReference type="InterPro" id="IPR020097">
    <property type="entry name" value="PsdUridine_synth_TruA_a/b_dom"/>
</dbReference>
<dbReference type="HAMAP" id="MF_00171">
    <property type="entry name" value="TruA"/>
    <property type="match status" value="1"/>
</dbReference>
<dbReference type="KEGG" id="aon:DEH84_12210"/>